<dbReference type="CDD" id="cd03801">
    <property type="entry name" value="GT4_PimA-like"/>
    <property type="match status" value="1"/>
</dbReference>
<protein>
    <submittedName>
        <fullName evidence="3">Glycosyltransferase, group 1 family protein</fullName>
    </submittedName>
</protein>
<evidence type="ECO:0000259" key="1">
    <source>
        <dbReference type="Pfam" id="PF00534"/>
    </source>
</evidence>
<evidence type="ECO:0000313" key="3">
    <source>
        <dbReference type="EMBL" id="EGF51619.1"/>
    </source>
</evidence>
<dbReference type="eggNOG" id="COG0438">
    <property type="taxonomic scope" value="Bacteria"/>
</dbReference>
<keyword evidence="3" id="KW-0808">Transferase</keyword>
<proteinExistence type="predicted"/>
<dbReference type="Pfam" id="PF00534">
    <property type="entry name" value="Glycos_transf_1"/>
    <property type="match status" value="1"/>
</dbReference>
<name>F3PXN7_9BACE</name>
<dbReference type="InterPro" id="IPR028098">
    <property type="entry name" value="Glyco_trans_4-like_N"/>
</dbReference>
<dbReference type="STRING" id="763034.HMPREF9446_03535"/>
<dbReference type="Pfam" id="PF13439">
    <property type="entry name" value="Glyco_transf_4"/>
    <property type="match status" value="1"/>
</dbReference>
<reference evidence="3 4" key="1">
    <citation type="submission" date="2011-02" db="EMBL/GenBank/DDBJ databases">
        <authorList>
            <person name="Weinstock G."/>
            <person name="Sodergren E."/>
            <person name="Clifton S."/>
            <person name="Fulton L."/>
            <person name="Fulton B."/>
            <person name="Courtney L."/>
            <person name="Fronick C."/>
            <person name="Harrison M."/>
            <person name="Strong C."/>
            <person name="Farmer C."/>
            <person name="Delahaunty K."/>
            <person name="Markovic C."/>
            <person name="Hall O."/>
            <person name="Minx P."/>
            <person name="Tomlinson C."/>
            <person name="Mitreva M."/>
            <person name="Hou S."/>
            <person name="Chen J."/>
            <person name="Wollam A."/>
            <person name="Pepin K.H."/>
            <person name="Johnson M."/>
            <person name="Bhonagiri V."/>
            <person name="Zhang X."/>
            <person name="Suruliraj S."/>
            <person name="Warren W."/>
            <person name="Chinwalla A."/>
            <person name="Mardis E.R."/>
            <person name="Wilson R.K."/>
        </authorList>
    </citation>
    <scope>NUCLEOTIDE SEQUENCE [LARGE SCALE GENOMIC DNA]</scope>
    <source>
        <strain evidence="3 4">YIT 12057</strain>
    </source>
</reference>
<evidence type="ECO:0000313" key="4">
    <source>
        <dbReference type="Proteomes" id="UP000003416"/>
    </source>
</evidence>
<dbReference type="GeneID" id="86050903"/>
<dbReference type="PANTHER" id="PTHR12526">
    <property type="entry name" value="GLYCOSYLTRANSFERASE"/>
    <property type="match status" value="1"/>
</dbReference>
<dbReference type="AlphaFoldDB" id="F3PXN7"/>
<dbReference type="PANTHER" id="PTHR12526:SF630">
    <property type="entry name" value="GLYCOSYLTRANSFERASE"/>
    <property type="match status" value="1"/>
</dbReference>
<dbReference type="SUPFAM" id="SSF53756">
    <property type="entry name" value="UDP-Glycosyltransferase/glycogen phosphorylase"/>
    <property type="match status" value="1"/>
</dbReference>
<comment type="caution">
    <text evidence="3">The sequence shown here is derived from an EMBL/GenBank/DDBJ whole genome shotgun (WGS) entry which is preliminary data.</text>
</comment>
<feature type="domain" description="Glycosyl transferase family 1" evidence="1">
    <location>
        <begin position="158"/>
        <end position="283"/>
    </location>
</feature>
<dbReference type="Proteomes" id="UP000003416">
    <property type="component" value="Unassembled WGS sequence"/>
</dbReference>
<sequence>MNNTIKIISVYPNFLNKGGAQDVALQLAEKLNEEVMPVVLTETHFAEIVPDYWNRAKFVSFGWKAVRELANDNTVFLSHHRKSTSLLLLFSFLLRKKLHIVHVAHNTFNNLRFFSFFPKTVVAVSNGVKENLINYFHVPASHIIVVFNGIKDFRNDRNVKADKSEIHILLSGRICTVKQQVEIVRQTRGKLAAHIHIFFAGTGSDLEVLKKEIENESQYHYIGFVDIEENLNRYDYVCLFSQKEGLGLSLIEGCMFGKPLITNNLSAVLDVNEAGETGFVFPDFGSLIQGLNNLPMPYSEEYRKLSLNARLKYEKVFTEERMIKKYKEIIFA</sequence>
<dbReference type="RefSeq" id="WP_009126742.1">
    <property type="nucleotide sequence ID" value="NZ_GL882691.1"/>
</dbReference>
<evidence type="ECO:0000259" key="2">
    <source>
        <dbReference type="Pfam" id="PF13439"/>
    </source>
</evidence>
<dbReference type="HOGENOM" id="CLU_835899_0_0_10"/>
<dbReference type="Gene3D" id="3.40.50.2000">
    <property type="entry name" value="Glycogen Phosphorylase B"/>
    <property type="match status" value="2"/>
</dbReference>
<organism evidence="3 4">
    <name type="scientific">Bacteroides fluxus YIT 12057</name>
    <dbReference type="NCBI Taxonomy" id="763034"/>
    <lineage>
        <taxon>Bacteria</taxon>
        <taxon>Pseudomonadati</taxon>
        <taxon>Bacteroidota</taxon>
        <taxon>Bacteroidia</taxon>
        <taxon>Bacteroidales</taxon>
        <taxon>Bacteroidaceae</taxon>
        <taxon>Bacteroides</taxon>
    </lineage>
</organism>
<accession>F3PXN7</accession>
<keyword evidence="4" id="KW-1185">Reference proteome</keyword>
<dbReference type="InterPro" id="IPR001296">
    <property type="entry name" value="Glyco_trans_1"/>
</dbReference>
<gene>
    <name evidence="3" type="ORF">HMPREF9446_03535</name>
</gene>
<dbReference type="GO" id="GO:0016757">
    <property type="term" value="F:glycosyltransferase activity"/>
    <property type="evidence" value="ECO:0007669"/>
    <property type="project" value="InterPro"/>
</dbReference>
<dbReference type="EMBL" id="AFBN01000099">
    <property type="protein sequence ID" value="EGF51619.1"/>
    <property type="molecule type" value="Genomic_DNA"/>
</dbReference>
<feature type="domain" description="Glycosyltransferase subfamily 4-like N-terminal" evidence="2">
    <location>
        <begin position="45"/>
        <end position="150"/>
    </location>
</feature>